<feature type="region of interest" description="Disordered" evidence="1">
    <location>
        <begin position="118"/>
        <end position="210"/>
    </location>
</feature>
<organism evidence="2 3">
    <name type="scientific">Trichogramma kaykai</name>
    <dbReference type="NCBI Taxonomy" id="54128"/>
    <lineage>
        <taxon>Eukaryota</taxon>
        <taxon>Metazoa</taxon>
        <taxon>Ecdysozoa</taxon>
        <taxon>Arthropoda</taxon>
        <taxon>Hexapoda</taxon>
        <taxon>Insecta</taxon>
        <taxon>Pterygota</taxon>
        <taxon>Neoptera</taxon>
        <taxon>Endopterygota</taxon>
        <taxon>Hymenoptera</taxon>
        <taxon>Apocrita</taxon>
        <taxon>Proctotrupomorpha</taxon>
        <taxon>Chalcidoidea</taxon>
        <taxon>Trichogrammatidae</taxon>
        <taxon>Trichogramma</taxon>
    </lineage>
</organism>
<keyword evidence="3" id="KW-1185">Reference proteome</keyword>
<protein>
    <submittedName>
        <fullName evidence="2">Uncharacterized protein</fullName>
    </submittedName>
</protein>
<proteinExistence type="predicted"/>
<feature type="compositionally biased region" description="Low complexity" evidence="1">
    <location>
        <begin position="131"/>
        <end position="154"/>
    </location>
</feature>
<evidence type="ECO:0000313" key="2">
    <source>
        <dbReference type="EMBL" id="KAL3392204.1"/>
    </source>
</evidence>
<dbReference type="EMBL" id="JBJJXI010000107">
    <property type="protein sequence ID" value="KAL3392204.1"/>
    <property type="molecule type" value="Genomic_DNA"/>
</dbReference>
<evidence type="ECO:0000313" key="3">
    <source>
        <dbReference type="Proteomes" id="UP001627154"/>
    </source>
</evidence>
<gene>
    <name evidence="2" type="ORF">TKK_013505</name>
</gene>
<comment type="caution">
    <text evidence="2">The sequence shown here is derived from an EMBL/GenBank/DDBJ whole genome shotgun (WGS) entry which is preliminary data.</text>
</comment>
<name>A0ABD2WH60_9HYME</name>
<accession>A0ABD2WH60</accession>
<evidence type="ECO:0000256" key="1">
    <source>
        <dbReference type="SAM" id="MobiDB-lite"/>
    </source>
</evidence>
<dbReference type="AlphaFoldDB" id="A0ABD2WH60"/>
<feature type="compositionally biased region" description="Polar residues" evidence="1">
    <location>
        <begin position="159"/>
        <end position="169"/>
    </location>
</feature>
<sequence length="342" mass="37499">MNLMVLSEISAENNHTLVPLHPLPGPAHRRQAEVLPPPPNSQHEGSQCEHAAVDVAEDQSQGDALGERRGPVEYSLALSRALRRHRRGHGVGARSVVLGQRRRVALRRRQAAQAALLQAHIRPQGPREDAPAASSSSSSSTAAPPAAASPAAAAVRRWQLQQRPGRQSQPARHHRGGREAAEAARSRAREAPPGAQEGEARHPHTGPDHGQLHRLLAALLLSVHRQADVPESGDTRAGVRDRLLARLHELGPQSRHLHGLQQGLSPSLQKDTLQMSRWRGSAVALRTSKERERDGQTFSIAIILFWLEDYSSSLPYAETMREGERRILLTVIENKKYLSSKV</sequence>
<feature type="compositionally biased region" description="Basic and acidic residues" evidence="1">
    <location>
        <begin position="198"/>
        <end position="210"/>
    </location>
</feature>
<reference evidence="2 3" key="1">
    <citation type="journal article" date="2024" name="bioRxiv">
        <title>A reference genome for Trichogramma kaykai: A tiny desert-dwelling parasitoid wasp with competing sex-ratio distorters.</title>
        <authorList>
            <person name="Culotta J."/>
            <person name="Lindsey A.R."/>
        </authorList>
    </citation>
    <scope>NUCLEOTIDE SEQUENCE [LARGE SCALE GENOMIC DNA]</scope>
    <source>
        <strain evidence="2 3">KSX58</strain>
    </source>
</reference>
<dbReference type="Proteomes" id="UP001627154">
    <property type="component" value="Unassembled WGS sequence"/>
</dbReference>
<feature type="compositionally biased region" description="Basic and acidic residues" evidence="1">
    <location>
        <begin position="177"/>
        <end position="190"/>
    </location>
</feature>